<feature type="region of interest" description="Disordered" evidence="1">
    <location>
        <begin position="290"/>
        <end position="313"/>
    </location>
</feature>
<dbReference type="RefSeq" id="WP_255926731.1">
    <property type="nucleotide sequence ID" value="NZ_JANFNH010000007.1"/>
</dbReference>
<name>A0ABT1PAV1_9ACTN</name>
<dbReference type="Proteomes" id="UP001206206">
    <property type="component" value="Unassembled WGS sequence"/>
</dbReference>
<feature type="domain" description="DUF1023" evidence="2">
    <location>
        <begin position="354"/>
        <end position="522"/>
    </location>
</feature>
<evidence type="ECO:0000313" key="3">
    <source>
        <dbReference type="EMBL" id="MCQ4042503.1"/>
    </source>
</evidence>
<reference evidence="3 4" key="1">
    <citation type="submission" date="2022-06" db="EMBL/GenBank/DDBJ databases">
        <title>Draft genome sequence of type strain Streptomyces rubrisoli DSM 42083.</title>
        <authorList>
            <person name="Duangmal K."/>
            <person name="Klaysubun C."/>
        </authorList>
    </citation>
    <scope>NUCLEOTIDE SEQUENCE [LARGE SCALE GENOMIC DNA]</scope>
    <source>
        <strain evidence="3 4">DSM 42083</strain>
    </source>
</reference>
<protein>
    <submittedName>
        <fullName evidence="3">Alpha/beta hydrolase family protein</fullName>
    </submittedName>
</protein>
<accession>A0ABT1PAV1</accession>
<evidence type="ECO:0000259" key="2">
    <source>
        <dbReference type="Pfam" id="PF06259"/>
    </source>
</evidence>
<dbReference type="InterPro" id="IPR010427">
    <property type="entry name" value="DUF1023"/>
</dbReference>
<evidence type="ECO:0000313" key="4">
    <source>
        <dbReference type="Proteomes" id="UP001206206"/>
    </source>
</evidence>
<dbReference type="EMBL" id="JANFNH010000007">
    <property type="protein sequence ID" value="MCQ4042503.1"/>
    <property type="molecule type" value="Genomic_DNA"/>
</dbReference>
<evidence type="ECO:0000256" key="1">
    <source>
        <dbReference type="SAM" id="MobiDB-lite"/>
    </source>
</evidence>
<gene>
    <name evidence="3" type="ORF">NON19_10775</name>
</gene>
<organism evidence="3 4">
    <name type="scientific">Streptantibioticus rubrisoli</name>
    <dbReference type="NCBI Taxonomy" id="1387313"/>
    <lineage>
        <taxon>Bacteria</taxon>
        <taxon>Bacillati</taxon>
        <taxon>Actinomycetota</taxon>
        <taxon>Actinomycetes</taxon>
        <taxon>Kitasatosporales</taxon>
        <taxon>Streptomycetaceae</taxon>
        <taxon>Streptantibioticus</taxon>
    </lineage>
</organism>
<sequence length="598" mass="64428">MVTRQQLADLDLTKVSAAADGWGDLMARMDAARSKSTNGIAKPLDMDQKGEAANAMHDRLSQLSQNYQYVYQESGYLRTVLAALVDELRPVQKQLHDAIEEAQRDGFTVEADGSVSYPAGPAPVPLLPQPAGSAKPGEPVTPVQVPYARGQSPLELQNSQHDTAEAIANRIAKAVSQATEIDERYAKMLAKVKSQQDWRITDKTWAAVAAEGKDTQDLVGNDLHLDRLPDNSDPKKNAAWWKHLTKEQQEEYLALYPDRIGAIDGLPATVRDEANRVVLRESRASLEAQLDELKQKEPAKYPEGRPEAPTPEYQDWENKVQSLEDRIKGTDVVQNALDSVGGNGLPEKYLLGFDTRGNGHAIVANGNPDTAQNTAVYVPGTGAKLSGLGSDLNRMDALWQSAHRLASDQQTSTITYLGYDAPQDLGAATLRKYADQGAPALSSFMGGLAAAHDGDTAAHTTMIGHSYGSTLVGVAASHGHIATNDIVVAGSPGVEVGNAKDLHVGANHVWSEAASDDPVPEMGKYLSQLPGNAWAVDRFHGIPYNVGYNPQVPSDEAFGANRMHVDTSGHSAYWDSDSESLLNQARVVTGKYGEVTLD</sequence>
<feature type="compositionally biased region" description="Basic and acidic residues" evidence="1">
    <location>
        <begin position="291"/>
        <end position="306"/>
    </location>
</feature>
<comment type="caution">
    <text evidence="3">The sequence shown here is derived from an EMBL/GenBank/DDBJ whole genome shotgun (WGS) entry which is preliminary data.</text>
</comment>
<proteinExistence type="predicted"/>
<keyword evidence="4" id="KW-1185">Reference proteome</keyword>
<dbReference type="GO" id="GO:0016787">
    <property type="term" value="F:hydrolase activity"/>
    <property type="evidence" value="ECO:0007669"/>
    <property type="project" value="UniProtKB-KW"/>
</dbReference>
<keyword evidence="3" id="KW-0378">Hydrolase</keyword>
<dbReference type="Pfam" id="PF06259">
    <property type="entry name" value="Abhydrolase_8"/>
    <property type="match status" value="1"/>
</dbReference>